<dbReference type="EMBL" id="JAGGJU010000010">
    <property type="protein sequence ID" value="MBP1852133.1"/>
    <property type="molecule type" value="Genomic_DNA"/>
</dbReference>
<dbReference type="PANTHER" id="PTHR36505">
    <property type="entry name" value="BLR1072 PROTEIN"/>
    <property type="match status" value="1"/>
</dbReference>
<dbReference type="InterPro" id="IPR027275">
    <property type="entry name" value="PRC-brl_dom"/>
</dbReference>
<dbReference type="Proteomes" id="UP000759443">
    <property type="component" value="Unassembled WGS sequence"/>
</dbReference>
<name>A0ABS4E2I8_9HYPH</name>
<keyword evidence="3" id="KW-1185">Reference proteome</keyword>
<dbReference type="SUPFAM" id="SSF50346">
    <property type="entry name" value="PRC-barrel domain"/>
    <property type="match status" value="1"/>
</dbReference>
<dbReference type="PANTHER" id="PTHR36505:SF1">
    <property type="entry name" value="BLR1072 PROTEIN"/>
    <property type="match status" value="1"/>
</dbReference>
<sequence>MTQEYEPNNLNVIDSDQVQGIKIFGSKSEKLGSIDKLVIHKAKGHICFVILRPSDELEIGSDLYPIPWDTLSYDETADSYLTGLSKDQLEGAPRYHSDRTWTEDQAAHIHDYYGVSTYWF</sequence>
<proteinExistence type="predicted"/>
<dbReference type="Gene3D" id="2.30.30.240">
    <property type="entry name" value="PRC-barrel domain"/>
    <property type="match status" value="1"/>
</dbReference>
<comment type="caution">
    <text evidence="2">The sequence shown here is derived from an EMBL/GenBank/DDBJ whole genome shotgun (WGS) entry which is preliminary data.</text>
</comment>
<evidence type="ECO:0000259" key="1">
    <source>
        <dbReference type="Pfam" id="PF05239"/>
    </source>
</evidence>
<protein>
    <submittedName>
        <fullName evidence="2">Sporulation protein YlmC with PRC-barrel domain</fullName>
    </submittedName>
</protein>
<feature type="domain" description="PRC-barrel" evidence="1">
    <location>
        <begin position="14"/>
        <end position="82"/>
    </location>
</feature>
<dbReference type="Pfam" id="PF05239">
    <property type="entry name" value="PRC"/>
    <property type="match status" value="1"/>
</dbReference>
<evidence type="ECO:0000313" key="3">
    <source>
        <dbReference type="Proteomes" id="UP000759443"/>
    </source>
</evidence>
<gene>
    <name evidence="2" type="ORF">J2Z17_003588</name>
</gene>
<dbReference type="InterPro" id="IPR011033">
    <property type="entry name" value="PRC_barrel-like_sf"/>
</dbReference>
<accession>A0ABS4E2I8</accession>
<reference evidence="2 3" key="1">
    <citation type="submission" date="2021-03" db="EMBL/GenBank/DDBJ databases">
        <title>Genomic Encyclopedia of Type Strains, Phase IV (KMG-IV): sequencing the most valuable type-strain genomes for metagenomic binning, comparative biology and taxonomic classification.</title>
        <authorList>
            <person name="Goeker M."/>
        </authorList>
    </citation>
    <scope>NUCLEOTIDE SEQUENCE [LARGE SCALE GENOMIC DNA]</scope>
    <source>
        <strain evidence="2 3">DSM 21600</strain>
    </source>
</reference>
<dbReference type="RefSeq" id="WP_209946981.1">
    <property type="nucleotide sequence ID" value="NZ_JAGGJU010000010.1"/>
</dbReference>
<organism evidence="2 3">
    <name type="scientific">Rhizobium halophytocola</name>
    <dbReference type="NCBI Taxonomy" id="735519"/>
    <lineage>
        <taxon>Bacteria</taxon>
        <taxon>Pseudomonadati</taxon>
        <taxon>Pseudomonadota</taxon>
        <taxon>Alphaproteobacteria</taxon>
        <taxon>Hyphomicrobiales</taxon>
        <taxon>Rhizobiaceae</taxon>
        <taxon>Rhizobium/Agrobacterium group</taxon>
        <taxon>Rhizobium</taxon>
    </lineage>
</organism>
<evidence type="ECO:0000313" key="2">
    <source>
        <dbReference type="EMBL" id="MBP1852133.1"/>
    </source>
</evidence>